<evidence type="ECO:0008006" key="3">
    <source>
        <dbReference type="Google" id="ProtNLM"/>
    </source>
</evidence>
<dbReference type="NCBIfam" id="TIGR04415">
    <property type="entry name" value="O_hepto_targRPT"/>
    <property type="match status" value="2"/>
</dbReference>
<reference evidence="1 2" key="1">
    <citation type="submission" date="2018-05" db="EMBL/GenBank/DDBJ databases">
        <authorList>
            <person name="Ashton P.M."/>
            <person name="Dallman T."/>
            <person name="Nair S."/>
            <person name="De Pinna E."/>
            <person name="Peters T."/>
            <person name="Grant K."/>
        </authorList>
    </citation>
    <scope>NUCLEOTIDE SEQUENCE [LARGE SCALE GENOMIC DNA]</scope>
    <source>
        <strain evidence="1 2">474878</strain>
    </source>
</reference>
<proteinExistence type="predicted"/>
<sequence length="376" mass="40184">MPHHIQLKLPRSIYKTICSLLRDFPRLQHKRYREILMKLAPYLITLILPFISLSTRADYHTQIDAGNIVPGEVVDGSKGNQHVYGMLTYSTITGPYTYSYVGDGGQTSHITVTDHGELFLEPGGSAYDTQITADGDLQVNGYAENTYVDSGGLVYVNAGNNGVEDPDQGGQIVNTTVGAGGLVVNRYGIDTNTVIEAGGELDTGWNYLYETRNTAISRDAVIQNGGIQQVSNGGTSENSRVDDGGTLIVTGTWHYDVVTDSQPSAWYRGTADNTAVYGVMRNKGGLDENTTVQSGGQYTLSSYGLSRQLTVAQGGSAQINDGALESFWLYGMMDVNSQATLTGTGVVGNSGELVLHEGAKTSGLTLALDGVLSLQN</sequence>
<dbReference type="InterPro" id="IPR030930">
    <property type="entry name" value="AIDA"/>
</dbReference>
<accession>A0A3T3L3J4</accession>
<dbReference type="Proteomes" id="UP000839781">
    <property type="component" value="Unassembled WGS sequence"/>
</dbReference>
<protein>
    <recommendedName>
        <fullName evidence="3">Autotransporter outer membrane beta-barrel domain-containing protein</fullName>
    </recommendedName>
</protein>
<dbReference type="InterPro" id="IPR012332">
    <property type="entry name" value="Autotransporter_pectin_lyase_C"/>
</dbReference>
<comment type="caution">
    <text evidence="1">The sequence shown here is derived from an EMBL/GenBank/DDBJ whole genome shotgun (WGS) entry which is preliminary data.</text>
</comment>
<dbReference type="AlphaFoldDB" id="A0A3T3L3J4"/>
<dbReference type="EMBL" id="AAIYJF010000003">
    <property type="protein sequence ID" value="ECJ4376923.1"/>
    <property type="molecule type" value="Genomic_DNA"/>
</dbReference>
<gene>
    <name evidence="1" type="ORF">DLB95_06355</name>
</gene>
<dbReference type="Gene3D" id="2.160.20.20">
    <property type="match status" value="1"/>
</dbReference>
<evidence type="ECO:0000313" key="2">
    <source>
        <dbReference type="Proteomes" id="UP000839781"/>
    </source>
</evidence>
<organism evidence="1 2">
    <name type="scientific">Salmonella diarizonae</name>
    <dbReference type="NCBI Taxonomy" id="59204"/>
    <lineage>
        <taxon>Bacteria</taxon>
        <taxon>Pseudomonadati</taxon>
        <taxon>Pseudomonadota</taxon>
        <taxon>Gammaproteobacteria</taxon>
        <taxon>Enterobacterales</taxon>
        <taxon>Enterobacteriaceae</taxon>
        <taxon>Salmonella</taxon>
    </lineage>
</organism>
<evidence type="ECO:0000313" key="1">
    <source>
        <dbReference type="EMBL" id="ECJ4376923.1"/>
    </source>
</evidence>
<name>A0A3T3L3J4_SALDZ</name>